<reference evidence="2 3" key="1">
    <citation type="journal article" date="2024" name="IMA Fungus">
        <title>IMA Genome - F19 : A genome assembly and annotation guide to empower mycologists, including annotated draft genome sequences of Ceratocystis pirilliformis, Diaporthe australafricana, Fusarium ophioides, Paecilomyces lecythidis, and Sporothrix stenoceras.</title>
        <authorList>
            <person name="Aylward J."/>
            <person name="Wilson A.M."/>
            <person name="Visagie C.M."/>
            <person name="Spraker J."/>
            <person name="Barnes I."/>
            <person name="Buitendag C."/>
            <person name="Ceriani C."/>
            <person name="Del Mar Angel L."/>
            <person name="du Plessis D."/>
            <person name="Fuchs T."/>
            <person name="Gasser K."/>
            <person name="Kramer D."/>
            <person name="Li W."/>
            <person name="Munsamy K."/>
            <person name="Piso A."/>
            <person name="Price J.L."/>
            <person name="Sonnekus B."/>
            <person name="Thomas C."/>
            <person name="van der Nest A."/>
            <person name="van Dijk A."/>
            <person name="van Heerden A."/>
            <person name="van Vuuren N."/>
            <person name="Yilmaz N."/>
            <person name="Duong T.A."/>
            <person name="van der Merwe N.A."/>
            <person name="Wingfield M.J."/>
            <person name="Wingfield B.D."/>
        </authorList>
    </citation>
    <scope>NUCLEOTIDE SEQUENCE [LARGE SCALE GENOMIC DNA]</scope>
    <source>
        <strain evidence="2 3">CMW 5346</strain>
    </source>
</reference>
<keyword evidence="3" id="KW-1185">Reference proteome</keyword>
<accession>A0ABR3ZL89</accession>
<protein>
    <submittedName>
        <fullName evidence="2">Uncharacterized protein</fullName>
    </submittedName>
</protein>
<keyword evidence="1" id="KW-0732">Signal</keyword>
<dbReference type="Proteomes" id="UP001583186">
    <property type="component" value="Unassembled WGS sequence"/>
</dbReference>
<evidence type="ECO:0000313" key="2">
    <source>
        <dbReference type="EMBL" id="KAL1900914.1"/>
    </source>
</evidence>
<evidence type="ECO:0000313" key="3">
    <source>
        <dbReference type="Proteomes" id="UP001583186"/>
    </source>
</evidence>
<feature type="chain" id="PRO_5046500005" evidence="1">
    <location>
        <begin position="17"/>
        <end position="161"/>
    </location>
</feature>
<sequence length="161" mass="16288">MKATAALLSFASVALAAGISNNVDSMNDNIFDKRNCNGNNCNRAITGTREGLAASTLREADCTSFLLTTVTPLPVVSTVWLMASSTTLATVASPSISTSTGSAVPTDAVTVSPSVLPSYATECSSPAAYASACSCWGITGVVTLAATPTYTVTSTFTPCAV</sequence>
<comment type="caution">
    <text evidence="2">The sequence shown here is derived from an EMBL/GenBank/DDBJ whole genome shotgun (WGS) entry which is preliminary data.</text>
</comment>
<proteinExistence type="predicted"/>
<gene>
    <name evidence="2" type="ORF">Sste5346_001975</name>
</gene>
<feature type="signal peptide" evidence="1">
    <location>
        <begin position="1"/>
        <end position="16"/>
    </location>
</feature>
<evidence type="ECO:0000256" key="1">
    <source>
        <dbReference type="SAM" id="SignalP"/>
    </source>
</evidence>
<name>A0ABR3ZL89_9PEZI</name>
<dbReference type="EMBL" id="JAWCUI010000008">
    <property type="protein sequence ID" value="KAL1900914.1"/>
    <property type="molecule type" value="Genomic_DNA"/>
</dbReference>
<organism evidence="2 3">
    <name type="scientific">Sporothrix stenoceras</name>
    <dbReference type="NCBI Taxonomy" id="5173"/>
    <lineage>
        <taxon>Eukaryota</taxon>
        <taxon>Fungi</taxon>
        <taxon>Dikarya</taxon>
        <taxon>Ascomycota</taxon>
        <taxon>Pezizomycotina</taxon>
        <taxon>Sordariomycetes</taxon>
        <taxon>Sordariomycetidae</taxon>
        <taxon>Ophiostomatales</taxon>
        <taxon>Ophiostomataceae</taxon>
        <taxon>Sporothrix</taxon>
    </lineage>
</organism>